<protein>
    <submittedName>
        <fullName evidence="2">DUF1858 domain-containing protein</fullName>
    </submittedName>
</protein>
<feature type="domain" description="DUF1858" evidence="1">
    <location>
        <begin position="21"/>
        <end position="73"/>
    </location>
</feature>
<dbReference type="EMBL" id="PRKZ01000004">
    <property type="protein sequence ID" value="RAW49925.1"/>
    <property type="molecule type" value="Genomic_DNA"/>
</dbReference>
<dbReference type="Pfam" id="PF08984">
    <property type="entry name" value="DUF1858"/>
    <property type="match status" value="1"/>
</dbReference>
<dbReference type="Gene3D" id="1.10.3910.10">
    <property type="entry name" value="SP0561-like"/>
    <property type="match status" value="1"/>
</dbReference>
<evidence type="ECO:0000259" key="1">
    <source>
        <dbReference type="Pfam" id="PF08984"/>
    </source>
</evidence>
<dbReference type="PANTHER" id="PTHR39341">
    <property type="entry name" value="BSL7085 PROTEIN"/>
    <property type="match status" value="1"/>
</dbReference>
<dbReference type="InterPro" id="IPR015077">
    <property type="entry name" value="DUF1858"/>
</dbReference>
<dbReference type="InterPro" id="IPR023883">
    <property type="entry name" value="CHP03980_redox-disulphide"/>
</dbReference>
<dbReference type="NCBIfam" id="TIGR03980">
    <property type="entry name" value="prismane_assoc"/>
    <property type="match status" value="1"/>
</dbReference>
<proteinExistence type="predicted"/>
<dbReference type="PANTHER" id="PTHR39341:SF1">
    <property type="entry name" value="DUF1858 DOMAIN-CONTAINING PROTEIN"/>
    <property type="match status" value="1"/>
</dbReference>
<evidence type="ECO:0000313" key="2">
    <source>
        <dbReference type="EMBL" id="RAW49925.1"/>
    </source>
</evidence>
<dbReference type="OrthoDB" id="15017at2"/>
<evidence type="ECO:0000313" key="3">
    <source>
        <dbReference type="EMBL" id="RAW59313.1"/>
    </source>
</evidence>
<evidence type="ECO:0000313" key="5">
    <source>
        <dbReference type="Proteomes" id="UP000251634"/>
    </source>
</evidence>
<dbReference type="AlphaFoldDB" id="A0A329TKM8"/>
<organism evidence="2 5">
    <name type="scientific">Faecalibacterium prausnitzii</name>
    <dbReference type="NCBI Taxonomy" id="853"/>
    <lineage>
        <taxon>Bacteria</taxon>
        <taxon>Bacillati</taxon>
        <taxon>Bacillota</taxon>
        <taxon>Clostridia</taxon>
        <taxon>Eubacteriales</taxon>
        <taxon>Oscillospiraceae</taxon>
        <taxon>Faecalibacterium</taxon>
    </lineage>
</organism>
<dbReference type="InterPro" id="IPR038062">
    <property type="entry name" value="ScdA-like_N_sf"/>
</dbReference>
<evidence type="ECO:0000313" key="4">
    <source>
        <dbReference type="Proteomes" id="UP000250583"/>
    </source>
</evidence>
<dbReference type="Proteomes" id="UP000250583">
    <property type="component" value="Unassembled WGS sequence"/>
</dbReference>
<dbReference type="EMBL" id="PRLE01000003">
    <property type="protein sequence ID" value="RAW59313.1"/>
    <property type="molecule type" value="Genomic_DNA"/>
</dbReference>
<gene>
    <name evidence="3" type="ORF">C4N22_06170</name>
    <name evidence="2" type="ORF">C4N25_06980</name>
</gene>
<dbReference type="SUPFAM" id="SSF140683">
    <property type="entry name" value="SP0561-like"/>
    <property type="match status" value="1"/>
</dbReference>
<reference evidence="4 5" key="1">
    <citation type="submission" date="2018-02" db="EMBL/GenBank/DDBJ databases">
        <title>Complete genome sequencing of Faecalibacterium prausnitzii strains isolated from the human gut.</title>
        <authorList>
            <person name="Fitzgerald B.C."/>
            <person name="Shkoporov A.N."/>
            <person name="Ross P.R."/>
            <person name="Hill C."/>
        </authorList>
    </citation>
    <scope>NUCLEOTIDE SEQUENCE [LARGE SCALE GENOMIC DNA]</scope>
    <source>
        <strain evidence="3 4">APC923/61-1</strain>
        <strain evidence="2 5">APC942/8-14-2</strain>
    </source>
</reference>
<dbReference type="RefSeq" id="WP_022256461.1">
    <property type="nucleotide sequence ID" value="NZ_PRKZ01000004.1"/>
</dbReference>
<sequence>MFDIFNMLKKDENTAAPKQVTRETIIGDILDMDQTTAPYFMEIGMHCLGCPASRGESIEEACEVHGVDCDELLEKLNAHLASKKA</sequence>
<name>A0A329TKM8_9FIRM</name>
<comment type="caution">
    <text evidence="2">The sequence shown here is derived from an EMBL/GenBank/DDBJ whole genome shotgun (WGS) entry which is preliminary data.</text>
</comment>
<accession>A0A329TKM8</accession>
<dbReference type="Proteomes" id="UP000251634">
    <property type="component" value="Unassembled WGS sequence"/>
</dbReference>